<reference evidence="1" key="1">
    <citation type="submission" date="2021-01" db="EMBL/GenBank/DDBJ databases">
        <authorList>
            <person name="Corre E."/>
            <person name="Pelletier E."/>
            <person name="Niang G."/>
            <person name="Scheremetjew M."/>
            <person name="Finn R."/>
            <person name="Kale V."/>
            <person name="Holt S."/>
            <person name="Cochrane G."/>
            <person name="Meng A."/>
            <person name="Brown T."/>
            <person name="Cohen L."/>
        </authorList>
    </citation>
    <scope>NUCLEOTIDE SEQUENCE</scope>
    <source>
        <strain evidence="1">OF101</strain>
    </source>
</reference>
<dbReference type="AlphaFoldDB" id="A0A7S1RIC6"/>
<accession>A0A7S1RIC6</accession>
<organism evidence="1">
    <name type="scientific">Alexandrium catenella</name>
    <name type="common">Red tide dinoflagellate</name>
    <name type="synonym">Gonyaulax catenella</name>
    <dbReference type="NCBI Taxonomy" id="2925"/>
    <lineage>
        <taxon>Eukaryota</taxon>
        <taxon>Sar</taxon>
        <taxon>Alveolata</taxon>
        <taxon>Dinophyceae</taxon>
        <taxon>Gonyaulacales</taxon>
        <taxon>Pyrocystaceae</taxon>
        <taxon>Alexandrium</taxon>
    </lineage>
</organism>
<name>A0A7S1RIC6_ALECA</name>
<evidence type="ECO:0000313" key="1">
    <source>
        <dbReference type="EMBL" id="CAD9166237.1"/>
    </source>
</evidence>
<sequence length="198" mass="21033">MPKSQDPPLMWSKVMAPEGLPAALTTEHKPAEPLTEDEAECAPGQESMGAMPTDKEAQVMRTVAGRSVGRWDSQPAAVGCCLKVRTEYTIQPLQNGRYPMFGSISVLCCRYCTSSRALGAGFVDEDGGRFHHTNTDGTSLLGTCASVDTSAQTVMYSLSGRTGSSETISGYSVEDGLQSTMTLSVGGHYVVIQARKVG</sequence>
<proteinExistence type="predicted"/>
<protein>
    <submittedName>
        <fullName evidence="1">Uncharacterized protein</fullName>
    </submittedName>
</protein>
<gene>
    <name evidence="1" type="ORF">ACAT0790_LOCUS43005</name>
</gene>
<dbReference type="EMBL" id="HBGE01071780">
    <property type="protein sequence ID" value="CAD9166237.1"/>
    <property type="molecule type" value="Transcribed_RNA"/>
</dbReference>